<gene>
    <name evidence="1" type="ORF">C3F40_31120</name>
</gene>
<dbReference type="AlphaFoldDB" id="A0A2I8SVH1"/>
<evidence type="ECO:0000313" key="2">
    <source>
        <dbReference type="Proteomes" id="UP000239554"/>
    </source>
</evidence>
<protein>
    <submittedName>
        <fullName evidence="1">Uncharacterized protein</fullName>
    </submittedName>
</protein>
<sequence>MHNTSAAYPYLRNRAPLSLEPRMNYNEVLGMLESGRKSGQTASLTLSNASITVARIPSIDLIKWLAFITMFIDHLRFISPQLSWCYYPGRISFPCFCFVIASHMQRKLDGHLPTKNIFRYLSWLFIFFIMSEYPYRLFMVNAKSCNVLLTLSISVLLIWLATNKNRFIQTLCIPTILMVILLGNKVMYGLPGVLLPFAIFLTLRYGVKVITLPLVFAMLANINIQRVWDAATISTSTLSSAIFAAVGMTIAFCMYAKVNINPMPSISRRGYLIYPLHFFVFYAIKAQMG</sequence>
<proteinExistence type="predicted"/>
<geneLocation type="plasmid" evidence="2">
    <name>peco-c85f</name>
</geneLocation>
<accession>A0A2I8SVH1</accession>
<dbReference type="InterPro" id="IPR008875">
    <property type="entry name" value="TraX"/>
</dbReference>
<reference evidence="1 2" key="1">
    <citation type="journal article" date="2018" name="MBio">
        <title>Genomic Analysis of Hospital Plumbing Reveals Diverse Reservoir of Bacterial Plasmids Conferring Carbapenem Resistance.</title>
        <authorList>
            <consortium name="NISC Comparative Sequencing Program"/>
            <person name="Weingarten R.A."/>
            <person name="Johnson R.C."/>
            <person name="Conlan S."/>
            <person name="Ramsburg A.M."/>
            <person name="Dekker J.P."/>
            <person name="Lau A.F."/>
            <person name="Khil P."/>
            <person name="Odom R.T."/>
            <person name="Deming C."/>
            <person name="Park M."/>
            <person name="Thomas P.J."/>
            <person name="Henderson D.K."/>
            <person name="Palmore T.N."/>
            <person name="Segre J.A."/>
            <person name="Frank K.M."/>
        </authorList>
    </citation>
    <scope>NUCLEOTIDE SEQUENCE [LARGE SCALE GENOMIC DNA]</scope>
    <source>
        <strain evidence="1 2">ECONIH4</strain>
        <plasmid evidence="2">peco-c85f</plasmid>
    </source>
</reference>
<organism evidence="1 2">
    <name type="scientific">Escherichia coli</name>
    <dbReference type="NCBI Taxonomy" id="562"/>
    <lineage>
        <taxon>Bacteria</taxon>
        <taxon>Pseudomonadati</taxon>
        <taxon>Pseudomonadota</taxon>
        <taxon>Gammaproteobacteria</taxon>
        <taxon>Enterobacterales</taxon>
        <taxon>Enterobacteriaceae</taxon>
        <taxon>Escherichia</taxon>
    </lineage>
</organism>
<dbReference type="EMBL" id="CP026405">
    <property type="protein sequence ID" value="AUY06017.1"/>
    <property type="molecule type" value="Genomic_DNA"/>
</dbReference>
<name>A0A2I8SVH1_ECOLX</name>
<evidence type="ECO:0000313" key="1">
    <source>
        <dbReference type="EMBL" id="AUY06017.1"/>
    </source>
</evidence>
<dbReference type="Proteomes" id="UP000239554">
    <property type="component" value="Plasmid pECO-c85f"/>
</dbReference>
<keyword evidence="1" id="KW-0614">Plasmid</keyword>
<dbReference type="Pfam" id="PF05857">
    <property type="entry name" value="TraX"/>
    <property type="match status" value="1"/>
</dbReference>